<protein>
    <recommendedName>
        <fullName evidence="1">Reverse transcriptase domain-containing protein</fullName>
    </recommendedName>
</protein>
<name>A0A4Y2WFK0_ARAVE</name>
<dbReference type="InterPro" id="IPR043502">
    <property type="entry name" value="DNA/RNA_pol_sf"/>
</dbReference>
<gene>
    <name evidence="2" type="ORF">AVEN_63346_1</name>
</gene>
<evidence type="ECO:0000313" key="2">
    <source>
        <dbReference type="EMBL" id="GBO35202.1"/>
    </source>
</evidence>
<dbReference type="GO" id="GO:0071897">
    <property type="term" value="P:DNA biosynthetic process"/>
    <property type="evidence" value="ECO:0007669"/>
    <property type="project" value="UniProtKB-ARBA"/>
</dbReference>
<dbReference type="AlphaFoldDB" id="A0A4Y2WFK0"/>
<keyword evidence="3" id="KW-1185">Reference proteome</keyword>
<reference evidence="2 3" key="1">
    <citation type="journal article" date="2019" name="Sci. Rep.">
        <title>Orb-weaving spider Araneus ventricosus genome elucidates the spidroin gene catalogue.</title>
        <authorList>
            <person name="Kono N."/>
            <person name="Nakamura H."/>
            <person name="Ohtoshi R."/>
            <person name="Moran D.A.P."/>
            <person name="Shinohara A."/>
            <person name="Yoshida Y."/>
            <person name="Fujiwara M."/>
            <person name="Mori M."/>
            <person name="Tomita M."/>
            <person name="Arakawa K."/>
        </authorList>
    </citation>
    <scope>NUCLEOTIDE SEQUENCE [LARGE SCALE GENOMIC DNA]</scope>
</reference>
<dbReference type="SUPFAM" id="SSF56672">
    <property type="entry name" value="DNA/RNA polymerases"/>
    <property type="match status" value="1"/>
</dbReference>
<evidence type="ECO:0000313" key="3">
    <source>
        <dbReference type="Proteomes" id="UP000499080"/>
    </source>
</evidence>
<evidence type="ECO:0000259" key="1">
    <source>
        <dbReference type="Pfam" id="PF00078"/>
    </source>
</evidence>
<feature type="non-terminal residue" evidence="2">
    <location>
        <position position="140"/>
    </location>
</feature>
<comment type="caution">
    <text evidence="2">The sequence shown here is derived from an EMBL/GenBank/DDBJ whole genome shotgun (WGS) entry which is preliminary data.</text>
</comment>
<dbReference type="OrthoDB" id="6628575at2759"/>
<organism evidence="2 3">
    <name type="scientific">Araneus ventricosus</name>
    <name type="common">Orbweaver spider</name>
    <name type="synonym">Epeira ventricosa</name>
    <dbReference type="NCBI Taxonomy" id="182803"/>
    <lineage>
        <taxon>Eukaryota</taxon>
        <taxon>Metazoa</taxon>
        <taxon>Ecdysozoa</taxon>
        <taxon>Arthropoda</taxon>
        <taxon>Chelicerata</taxon>
        <taxon>Arachnida</taxon>
        <taxon>Araneae</taxon>
        <taxon>Araneomorphae</taxon>
        <taxon>Entelegynae</taxon>
        <taxon>Araneoidea</taxon>
        <taxon>Araneidae</taxon>
        <taxon>Araneus</taxon>
    </lineage>
</organism>
<feature type="domain" description="Reverse transcriptase" evidence="1">
    <location>
        <begin position="1"/>
        <end position="95"/>
    </location>
</feature>
<dbReference type="Proteomes" id="UP000499080">
    <property type="component" value="Unassembled WGS sequence"/>
</dbReference>
<proteinExistence type="predicted"/>
<dbReference type="Pfam" id="PF00078">
    <property type="entry name" value="RVT_1"/>
    <property type="match status" value="1"/>
</dbReference>
<dbReference type="InterPro" id="IPR000477">
    <property type="entry name" value="RT_dom"/>
</dbReference>
<sequence length="140" mass="16234">MSDFLETLDEGVECSIFADDIFIFCSHNFLDYAIRKLQNTLVNIHKWCCYWKLIISPEKCFIAEPSKRKLHVQPRVTSAGFPLPWKESIKYLGIYFSKTNHNGIMKNLRAKALRKINALKSTAYKTYGPRTVDLINITNN</sequence>
<dbReference type="EMBL" id="BGPR01059162">
    <property type="protein sequence ID" value="GBO35202.1"/>
    <property type="molecule type" value="Genomic_DNA"/>
</dbReference>
<accession>A0A4Y2WFK0</accession>